<accession>A0A165WRD4</accession>
<evidence type="ECO:0000256" key="1">
    <source>
        <dbReference type="SAM" id="MobiDB-lite"/>
    </source>
</evidence>
<evidence type="ECO:0000313" key="2">
    <source>
        <dbReference type="EMBL" id="KZT31449.1"/>
    </source>
</evidence>
<keyword evidence="3" id="KW-1185">Reference proteome</keyword>
<dbReference type="OrthoDB" id="3241874at2759"/>
<dbReference type="AlphaFoldDB" id="A0A165WRD4"/>
<protein>
    <submittedName>
        <fullName evidence="2">Uncharacterized protein</fullName>
    </submittedName>
</protein>
<name>A0A165WRD4_9AGAM</name>
<dbReference type="EMBL" id="KV428578">
    <property type="protein sequence ID" value="KZT31449.1"/>
    <property type="molecule type" value="Genomic_DNA"/>
</dbReference>
<gene>
    <name evidence="2" type="ORF">SISSUDRAFT_973947</name>
</gene>
<feature type="non-terminal residue" evidence="2">
    <location>
        <position position="1"/>
    </location>
</feature>
<feature type="compositionally biased region" description="Polar residues" evidence="1">
    <location>
        <begin position="184"/>
        <end position="196"/>
    </location>
</feature>
<feature type="non-terminal residue" evidence="2">
    <location>
        <position position="204"/>
    </location>
</feature>
<sequence>FVCETEGEDRDHLHGAQKQFCPYCPKASAIPLDFTNGPAVISHMAQHLRFDPKILHDPERCGFCLRPNHLCIFFLKKPKGANSTIQIDDKKSGGCLNYGPFGVKRINYAAAAQSTPSSPCSNVPLKCPICPDAAPAVWKYGMKAHLKKHDANLAEYTHLWEISRAEEEALKILWNTRTSRRTPRTANTPSFTISEGHSSRLAIS</sequence>
<dbReference type="Proteomes" id="UP000076798">
    <property type="component" value="Unassembled WGS sequence"/>
</dbReference>
<reference evidence="2 3" key="1">
    <citation type="journal article" date="2016" name="Mol. Biol. Evol.">
        <title>Comparative Genomics of Early-Diverging Mushroom-Forming Fungi Provides Insights into the Origins of Lignocellulose Decay Capabilities.</title>
        <authorList>
            <person name="Nagy L.G."/>
            <person name="Riley R."/>
            <person name="Tritt A."/>
            <person name="Adam C."/>
            <person name="Daum C."/>
            <person name="Floudas D."/>
            <person name="Sun H."/>
            <person name="Yadav J.S."/>
            <person name="Pangilinan J."/>
            <person name="Larsson K.H."/>
            <person name="Matsuura K."/>
            <person name="Barry K."/>
            <person name="Labutti K."/>
            <person name="Kuo R."/>
            <person name="Ohm R.A."/>
            <person name="Bhattacharya S.S."/>
            <person name="Shirouzu T."/>
            <person name="Yoshinaga Y."/>
            <person name="Martin F.M."/>
            <person name="Grigoriev I.V."/>
            <person name="Hibbett D.S."/>
        </authorList>
    </citation>
    <scope>NUCLEOTIDE SEQUENCE [LARGE SCALE GENOMIC DNA]</scope>
    <source>
        <strain evidence="2 3">HHB10207 ss-3</strain>
    </source>
</reference>
<proteinExistence type="predicted"/>
<organism evidence="2 3">
    <name type="scientific">Sistotremastrum suecicum HHB10207 ss-3</name>
    <dbReference type="NCBI Taxonomy" id="1314776"/>
    <lineage>
        <taxon>Eukaryota</taxon>
        <taxon>Fungi</taxon>
        <taxon>Dikarya</taxon>
        <taxon>Basidiomycota</taxon>
        <taxon>Agaricomycotina</taxon>
        <taxon>Agaricomycetes</taxon>
        <taxon>Sistotremastrales</taxon>
        <taxon>Sistotremastraceae</taxon>
        <taxon>Sistotremastrum</taxon>
    </lineage>
</organism>
<feature type="region of interest" description="Disordered" evidence="1">
    <location>
        <begin position="181"/>
        <end position="204"/>
    </location>
</feature>
<evidence type="ECO:0000313" key="3">
    <source>
        <dbReference type="Proteomes" id="UP000076798"/>
    </source>
</evidence>